<gene>
    <name evidence="3" type="ORF">LTR05_004672</name>
</gene>
<dbReference type="InterPro" id="IPR021840">
    <property type="entry name" value="DUF3433"/>
</dbReference>
<feature type="compositionally biased region" description="Polar residues" evidence="1">
    <location>
        <begin position="70"/>
        <end position="85"/>
    </location>
</feature>
<feature type="compositionally biased region" description="Basic and acidic residues" evidence="1">
    <location>
        <begin position="1446"/>
        <end position="1466"/>
    </location>
</feature>
<feature type="transmembrane region" description="Helical" evidence="2">
    <location>
        <begin position="643"/>
        <end position="666"/>
    </location>
</feature>
<evidence type="ECO:0000313" key="3">
    <source>
        <dbReference type="EMBL" id="KAK5085387.1"/>
    </source>
</evidence>
<dbReference type="Pfam" id="PF11915">
    <property type="entry name" value="DUF3433"/>
    <property type="match status" value="2"/>
</dbReference>
<dbReference type="PANTHER" id="PTHR37544">
    <property type="entry name" value="SPRAY-RELATED"/>
    <property type="match status" value="1"/>
</dbReference>
<feature type="transmembrane region" description="Helical" evidence="2">
    <location>
        <begin position="801"/>
        <end position="828"/>
    </location>
</feature>
<keyword evidence="2" id="KW-0812">Transmembrane</keyword>
<proteinExistence type="predicted"/>
<evidence type="ECO:0000313" key="4">
    <source>
        <dbReference type="Proteomes" id="UP001309876"/>
    </source>
</evidence>
<dbReference type="Proteomes" id="UP001309876">
    <property type="component" value="Unassembled WGS sequence"/>
</dbReference>
<feature type="transmembrane region" description="Helical" evidence="2">
    <location>
        <begin position="870"/>
        <end position="893"/>
    </location>
</feature>
<evidence type="ECO:0000256" key="2">
    <source>
        <dbReference type="SAM" id="Phobius"/>
    </source>
</evidence>
<feature type="transmembrane region" description="Helical" evidence="2">
    <location>
        <begin position="757"/>
        <end position="781"/>
    </location>
</feature>
<keyword evidence="2" id="KW-1133">Transmembrane helix</keyword>
<feature type="compositionally biased region" description="Polar residues" evidence="1">
    <location>
        <begin position="106"/>
        <end position="119"/>
    </location>
</feature>
<organism evidence="3 4">
    <name type="scientific">Lithohypha guttulata</name>
    <dbReference type="NCBI Taxonomy" id="1690604"/>
    <lineage>
        <taxon>Eukaryota</taxon>
        <taxon>Fungi</taxon>
        <taxon>Dikarya</taxon>
        <taxon>Ascomycota</taxon>
        <taxon>Pezizomycotina</taxon>
        <taxon>Eurotiomycetes</taxon>
        <taxon>Chaetothyriomycetidae</taxon>
        <taxon>Chaetothyriales</taxon>
        <taxon>Trichomeriaceae</taxon>
        <taxon>Lithohypha</taxon>
    </lineage>
</organism>
<accession>A0AAN7SYX1</accession>
<feature type="region of interest" description="Disordered" evidence="1">
    <location>
        <begin position="1408"/>
        <end position="1466"/>
    </location>
</feature>
<reference evidence="3 4" key="1">
    <citation type="submission" date="2023-08" db="EMBL/GenBank/DDBJ databases">
        <title>Black Yeasts Isolated from many extreme environments.</title>
        <authorList>
            <person name="Coleine C."/>
            <person name="Stajich J.E."/>
            <person name="Selbmann L."/>
        </authorList>
    </citation>
    <scope>NUCLEOTIDE SEQUENCE [LARGE SCALE GENOMIC DNA]</scope>
    <source>
        <strain evidence="3 4">CCFEE 5910</strain>
    </source>
</reference>
<keyword evidence="2" id="KW-0472">Membrane</keyword>
<feature type="transmembrane region" description="Helical" evidence="2">
    <location>
        <begin position="257"/>
        <end position="281"/>
    </location>
</feature>
<name>A0AAN7SYX1_9EURO</name>
<keyword evidence="4" id="KW-1185">Reference proteome</keyword>
<dbReference type="PANTHER" id="PTHR37544:SF1">
    <property type="entry name" value="PHOSPHORIBOSYLAMINOIMIDAZOLE-SUCCINOCARBOXAMIDE SYNTHASE"/>
    <property type="match status" value="1"/>
</dbReference>
<protein>
    <submittedName>
        <fullName evidence="3">Uncharacterized protein</fullName>
    </submittedName>
</protein>
<feature type="region of interest" description="Disordered" evidence="1">
    <location>
        <begin position="23"/>
        <end position="134"/>
    </location>
</feature>
<comment type="caution">
    <text evidence="3">The sequence shown here is derived from an EMBL/GenBank/DDBJ whole genome shotgun (WGS) entry which is preliminary data.</text>
</comment>
<feature type="transmembrane region" description="Helical" evidence="2">
    <location>
        <begin position="191"/>
        <end position="208"/>
    </location>
</feature>
<dbReference type="EMBL" id="JAVRRJ010000004">
    <property type="protein sequence ID" value="KAK5085387.1"/>
    <property type="molecule type" value="Genomic_DNA"/>
</dbReference>
<feature type="compositionally biased region" description="Acidic residues" evidence="1">
    <location>
        <begin position="87"/>
        <end position="101"/>
    </location>
</feature>
<sequence length="1466" mass="160468">MDSETNSLLNVPITDAERRARLQSRGEHSRSFVFQPQDNQHERDRQFTPELGRFSSLRHPGERYDDPEQPYQNYSGTTTGSSTLPNIEEENLTFSEHEDDEPIVRQTRSSTFPRTNQSEYAPLPDLHNPQNSKSQHSQGLPLKFWQPVWLRKLTLTLVATLLLVLIAGLVVTCNRIDSDGGFRVSSTTQHYAWTYLPTVVLVFVVAVWRQIDFHTKSLTPWKALALGPESPFDSIVVDYISDFQFVSLLAAFKRLHIPVVITISGLIISLAATITSTGLFYTGPKDIVDNFSTAATSSFDSAQLDPSILSISTFPNDSVYAYTQTVINGLGPQVGVAPGFAYLIPTLQSSSRPEPANATFTATVDTFVPSITCRAANVTVNGQATIDIVDLPYNSTDQPFGLPTNLTLTINEGDLCASYPQLSFYGLDPLHYIVPSQTLETRSQELFCDSNPSADPILLLTMVEVAYSQDLLTNVTREEGGDLPIALTASRSISRMVNVLCQADYTLSQINVTNNIALEGIAAITLTELPDAKNGSLSGLTSANMTRIYSLMLDSDHGLFTNSLDENVIRTPAFDLLAWTAGSGRYDDLFNDPTLSDAAQQVYTGAMPDFASRNLVRRTATETASSGPLAVTTWTEERLYTNWAPVIIVVTGLGVMSLLTVALIILMPEDVVPRDPNSIAAAATTLTRSVELNRLLKKLQSPRNKGIAAALNGYEVGTAIATEEGSISRSFKIHITEGRPQRDVQEVIPSSKMWNSIWASLPIFVITFLIPLVLIAVLQVLQDKSDKHQGLTTVPNDRGTLIASRFVPAIVTILAAALINNLDFYIALFSPWAMLHKTNALATRSIMKNVLGHTAPSAALNAVKARQWGALAATLATVFASLLTVVISGLYLVEDFNTEGPIRSLSRLDNLNLDQITSYSVDNDNRAGAMLNLIQRNYSFPTGTYGEFAFPRVSLLPLDGDIPSGSKLIGGARGTLPGLRGDITCEPPTNYQISTVDAAVHVSASYVLPQSCQNGIDTRNSSTLTFSTDFTPAQGQAEFGGKQFDLRFGTNSTQFGHLGEANSSLVGNNPAVGCPSLVFVWGNFELGNDDQSAVNVAICYQKIQNINFNMTMQQNTTEIATKPFRPFGNEDSAIAQPNPNGTTDVFDFRIQNNIARQLGGFAGSNVNIDPFFQSMMNGSIVMDVNKFLGNRTLATMAITHTYRLYMAQVFNAMLREPLSNTNATLQSRQQANVADLRTTITRARLVQDNISKNILHALLALSAIGIMVGYVLTKIRNVLPCNPCSIAGMMSLLAGSDLCYSPDDGVCECCGKIRRSFRSADGRIQVETIHADDNEHADEKVQVIPPEAEWMDDKSFAQIFESRKYSLGWWQPSSKTKRYGVDYGSVPTGSRGGDWYLGRRRDSDNFESFTEQTQHEGRGRTRALSDVNERGAYQRAADPSPGVEAFELRPLDPHGDIGRAQRFGEA</sequence>
<feature type="transmembrane region" description="Helical" evidence="2">
    <location>
        <begin position="1254"/>
        <end position="1272"/>
    </location>
</feature>
<evidence type="ECO:0000256" key="1">
    <source>
        <dbReference type="SAM" id="MobiDB-lite"/>
    </source>
</evidence>
<feature type="transmembrane region" description="Helical" evidence="2">
    <location>
        <begin position="153"/>
        <end position="171"/>
    </location>
</feature>